<protein>
    <submittedName>
        <fullName evidence="7">Ca2+/Na+ antiporter</fullName>
    </submittedName>
</protein>
<feature type="transmembrane region" description="Helical" evidence="5">
    <location>
        <begin position="160"/>
        <end position="176"/>
    </location>
</feature>
<feature type="transmembrane region" description="Helical" evidence="5">
    <location>
        <begin position="205"/>
        <end position="227"/>
    </location>
</feature>
<sequence length="349" mass="38362">MIQYSIEKTKQPVQRSVEMIQDVIMLILSLAFILISCIFFTNSVEWLGKKLNLNQGVVGSILAAVGTALPETIIPIIAIIFYSGKEASQIATGAILGAPFMLSTLGFLMTGVAVILYSSANKRSIKMNADPNVFRRDLAYFILIYTLAIFTSVFNQFNEVRLASVVLLLTLYLLYVRATFNSEGKIEQNVEELLFSRIFSLPPTLSWIIIQLFISLSGIIFSSHLFVGYVKDLSHLMGVSPLILSLVITPIATELPEKFNSIVWVGQKKDTLALGNITGAMVFQSSIPVIIGILLTPWNITGIAFLSATLALTSATLNLIWINMKKSVNPFILMSGGILYGIFLLTAIH</sequence>
<dbReference type="PANTHER" id="PTHR10846:SF8">
    <property type="entry name" value="INNER MEMBRANE PROTEIN YRBG"/>
    <property type="match status" value="1"/>
</dbReference>
<reference evidence="8" key="3">
    <citation type="submission" date="2015-02" db="EMBL/GenBank/DDBJ databases">
        <title>Genome analysis of three genomes within the thermophilic hydrogenogenic bacterial species Caldanaerobacter subterraneus.</title>
        <authorList>
            <person name="Sant'Anna F.H."/>
            <person name="Lebedinsky A."/>
            <person name="Sokolova T."/>
            <person name="Robb F.T."/>
            <person name="Gonzalez J.M."/>
        </authorList>
    </citation>
    <scope>NUCLEOTIDE SEQUENCE [LARGE SCALE GENOMIC DNA]</scope>
    <source>
        <strain evidence="8">DSM 12653</strain>
    </source>
</reference>
<evidence type="ECO:0000256" key="4">
    <source>
        <dbReference type="ARBA" id="ARBA00023136"/>
    </source>
</evidence>
<dbReference type="GO" id="GO:0006874">
    <property type="term" value="P:intracellular calcium ion homeostasis"/>
    <property type="evidence" value="ECO:0007669"/>
    <property type="project" value="TreeGrafter"/>
</dbReference>
<evidence type="ECO:0000259" key="6">
    <source>
        <dbReference type="Pfam" id="PF01699"/>
    </source>
</evidence>
<evidence type="ECO:0000313" key="8">
    <source>
        <dbReference type="Proteomes" id="UP000010146"/>
    </source>
</evidence>
<dbReference type="GO" id="GO:0005886">
    <property type="term" value="C:plasma membrane"/>
    <property type="evidence" value="ECO:0007669"/>
    <property type="project" value="TreeGrafter"/>
</dbReference>
<dbReference type="GO" id="GO:0008273">
    <property type="term" value="F:calcium, potassium:sodium antiporter activity"/>
    <property type="evidence" value="ECO:0007669"/>
    <property type="project" value="TreeGrafter"/>
</dbReference>
<feature type="transmembrane region" description="Helical" evidence="5">
    <location>
        <begin position="328"/>
        <end position="348"/>
    </location>
</feature>
<evidence type="ECO:0000256" key="2">
    <source>
        <dbReference type="ARBA" id="ARBA00022692"/>
    </source>
</evidence>
<feature type="transmembrane region" description="Helical" evidence="5">
    <location>
        <begin position="138"/>
        <end position="154"/>
    </location>
</feature>
<feature type="transmembrane region" description="Helical" evidence="5">
    <location>
        <begin position="23"/>
        <end position="44"/>
    </location>
</feature>
<evidence type="ECO:0000313" key="7">
    <source>
        <dbReference type="EMBL" id="KKC30681.1"/>
    </source>
</evidence>
<comment type="caution">
    <text evidence="7">The sequence shown here is derived from an EMBL/GenBank/DDBJ whole genome shotgun (WGS) entry which is preliminary data.</text>
</comment>
<dbReference type="InterPro" id="IPR044880">
    <property type="entry name" value="NCX_ion-bd_dom_sf"/>
</dbReference>
<feature type="transmembrane region" description="Helical" evidence="5">
    <location>
        <begin position="273"/>
        <end position="294"/>
    </location>
</feature>
<keyword evidence="4 5" id="KW-0472">Membrane</keyword>
<reference evidence="7 8" key="1">
    <citation type="submission" date="2008-07" db="EMBL/GenBank/DDBJ databases">
        <authorList>
            <person name="Gonzalez J."/>
            <person name="Sokolova T."/>
            <person name="Ferriera S."/>
            <person name="Johnson J."/>
            <person name="Kravitz S."/>
            <person name="Beeson K."/>
            <person name="Sutton G."/>
            <person name="Rogers Y.-H."/>
            <person name="Friedman R."/>
            <person name="Frazier M."/>
            <person name="Venter J.C."/>
        </authorList>
    </citation>
    <scope>NUCLEOTIDE SEQUENCE [LARGE SCALE GENOMIC DNA]</scope>
    <source>
        <strain evidence="7 8">DSM 12653</strain>
    </source>
</reference>
<feature type="domain" description="Sodium/calcium exchanger membrane region" evidence="6">
    <location>
        <begin position="23"/>
        <end position="177"/>
    </location>
</feature>
<dbReference type="Gene3D" id="1.20.1420.30">
    <property type="entry name" value="NCX, central ion-binding region"/>
    <property type="match status" value="1"/>
</dbReference>
<keyword evidence="3 5" id="KW-1133">Transmembrane helix</keyword>
<dbReference type="Proteomes" id="UP000010146">
    <property type="component" value="Unassembled WGS sequence"/>
</dbReference>
<comment type="subcellular location">
    <subcellularLocation>
        <location evidence="1">Membrane</location>
        <topology evidence="1">Multi-pass membrane protein</topology>
    </subcellularLocation>
</comment>
<name>B7R6Y7_9THEO</name>
<feature type="transmembrane region" description="Helical" evidence="5">
    <location>
        <begin position="300"/>
        <end position="321"/>
    </location>
</feature>
<accession>B7R6Y7</accession>
<dbReference type="EMBL" id="ABXP02000027">
    <property type="protein sequence ID" value="KKC30681.1"/>
    <property type="molecule type" value="Genomic_DNA"/>
</dbReference>
<dbReference type="Pfam" id="PF01699">
    <property type="entry name" value="Na_Ca_ex"/>
    <property type="match status" value="2"/>
</dbReference>
<dbReference type="InterPro" id="IPR004837">
    <property type="entry name" value="NaCa_Exmemb"/>
</dbReference>
<proteinExistence type="predicted"/>
<dbReference type="PANTHER" id="PTHR10846">
    <property type="entry name" value="SODIUM/POTASSIUM/CALCIUM EXCHANGER"/>
    <property type="match status" value="1"/>
</dbReference>
<evidence type="ECO:0000256" key="3">
    <source>
        <dbReference type="ARBA" id="ARBA00022989"/>
    </source>
</evidence>
<keyword evidence="2 5" id="KW-0812">Transmembrane</keyword>
<gene>
    <name evidence="7" type="ORF">CDSM653_00254</name>
</gene>
<dbReference type="InterPro" id="IPR004481">
    <property type="entry name" value="K/Na/Ca-exchanger"/>
</dbReference>
<organism evidence="7 8">
    <name type="scientific">Caldanaerobacter subterraneus subsp. pacificus DSM 12653</name>
    <dbReference type="NCBI Taxonomy" id="391606"/>
    <lineage>
        <taxon>Bacteria</taxon>
        <taxon>Bacillati</taxon>
        <taxon>Bacillota</taxon>
        <taxon>Clostridia</taxon>
        <taxon>Thermoanaerobacterales</taxon>
        <taxon>Thermoanaerobacteraceae</taxon>
        <taxon>Caldanaerobacter</taxon>
    </lineage>
</organism>
<dbReference type="AlphaFoldDB" id="B7R6Y7"/>
<feature type="transmembrane region" description="Helical" evidence="5">
    <location>
        <begin position="56"/>
        <end position="82"/>
    </location>
</feature>
<evidence type="ECO:0000256" key="1">
    <source>
        <dbReference type="ARBA" id="ARBA00004141"/>
    </source>
</evidence>
<dbReference type="GO" id="GO:0005262">
    <property type="term" value="F:calcium channel activity"/>
    <property type="evidence" value="ECO:0007669"/>
    <property type="project" value="TreeGrafter"/>
</dbReference>
<reference evidence="7 8" key="2">
    <citation type="journal article" date="2015" name="BMC Genomics">
        <title>Analysis of three genomes within the thermophilic bacterial species Caldanaerobacter subterraneus with a focus on carbon monoxide dehydrogenase evolution and hydrolase diversity.</title>
        <authorList>
            <person name="Sant'Anna F.H."/>
            <person name="Lebedinsky A.V."/>
            <person name="Sokolova T.G."/>
            <person name="Robb F.T."/>
            <person name="Gonzalez J.M."/>
        </authorList>
    </citation>
    <scope>NUCLEOTIDE SEQUENCE [LARGE SCALE GENOMIC DNA]</scope>
    <source>
        <strain evidence="7 8">DSM 12653</strain>
    </source>
</reference>
<evidence type="ECO:0000256" key="5">
    <source>
        <dbReference type="SAM" id="Phobius"/>
    </source>
</evidence>
<feature type="domain" description="Sodium/calcium exchanger membrane region" evidence="6">
    <location>
        <begin position="208"/>
        <end position="347"/>
    </location>
</feature>
<feature type="transmembrane region" description="Helical" evidence="5">
    <location>
        <begin position="94"/>
        <end position="117"/>
    </location>
</feature>